<dbReference type="EMBL" id="NBSK02000003">
    <property type="protein sequence ID" value="KAJ0217712.1"/>
    <property type="molecule type" value="Genomic_DNA"/>
</dbReference>
<dbReference type="GO" id="GO:0046983">
    <property type="term" value="F:protein dimerization activity"/>
    <property type="evidence" value="ECO:0007669"/>
    <property type="project" value="InterPro"/>
</dbReference>
<evidence type="ECO:0000259" key="1">
    <source>
        <dbReference type="Pfam" id="PF05699"/>
    </source>
</evidence>
<gene>
    <name evidence="2" type="ORF">LSAT_V11C300113540</name>
</gene>
<sequence length="120" mass="14243">MDDLIVQTNYPSVSIETELTQYLNDQLVKYNKEFDILLWWKQNTFRYLIYKQTDIRSIPNKFVRKYSRGCCLHPRLGMEIKKAILENIDEILKDDEVAKALEKAINNEYGKGKQLINILE</sequence>
<feature type="domain" description="HAT C-terminal dimerisation" evidence="1">
    <location>
        <begin position="18"/>
        <end position="49"/>
    </location>
</feature>
<reference evidence="2 3" key="1">
    <citation type="journal article" date="2017" name="Nat. Commun.">
        <title>Genome assembly with in vitro proximity ligation data and whole-genome triplication in lettuce.</title>
        <authorList>
            <person name="Reyes-Chin-Wo S."/>
            <person name="Wang Z."/>
            <person name="Yang X."/>
            <person name="Kozik A."/>
            <person name="Arikit S."/>
            <person name="Song C."/>
            <person name="Xia L."/>
            <person name="Froenicke L."/>
            <person name="Lavelle D.O."/>
            <person name="Truco M.J."/>
            <person name="Xia R."/>
            <person name="Zhu S."/>
            <person name="Xu C."/>
            <person name="Xu H."/>
            <person name="Xu X."/>
            <person name="Cox K."/>
            <person name="Korf I."/>
            <person name="Meyers B.C."/>
            <person name="Michelmore R.W."/>
        </authorList>
    </citation>
    <scope>NUCLEOTIDE SEQUENCE [LARGE SCALE GENOMIC DNA]</scope>
    <source>
        <strain evidence="3">cv. Salinas</strain>
        <tissue evidence="2">Seedlings</tissue>
    </source>
</reference>
<organism evidence="2 3">
    <name type="scientific">Lactuca sativa</name>
    <name type="common">Garden lettuce</name>
    <dbReference type="NCBI Taxonomy" id="4236"/>
    <lineage>
        <taxon>Eukaryota</taxon>
        <taxon>Viridiplantae</taxon>
        <taxon>Streptophyta</taxon>
        <taxon>Embryophyta</taxon>
        <taxon>Tracheophyta</taxon>
        <taxon>Spermatophyta</taxon>
        <taxon>Magnoliopsida</taxon>
        <taxon>eudicotyledons</taxon>
        <taxon>Gunneridae</taxon>
        <taxon>Pentapetalae</taxon>
        <taxon>asterids</taxon>
        <taxon>campanulids</taxon>
        <taxon>Asterales</taxon>
        <taxon>Asteraceae</taxon>
        <taxon>Cichorioideae</taxon>
        <taxon>Cichorieae</taxon>
        <taxon>Lactucinae</taxon>
        <taxon>Lactuca</taxon>
    </lineage>
</organism>
<accession>A0A9R1XSF7</accession>
<dbReference type="Proteomes" id="UP000235145">
    <property type="component" value="Unassembled WGS sequence"/>
</dbReference>
<dbReference type="InterPro" id="IPR008906">
    <property type="entry name" value="HATC_C_dom"/>
</dbReference>
<protein>
    <recommendedName>
        <fullName evidence="1">HAT C-terminal dimerisation domain-containing protein</fullName>
    </recommendedName>
</protein>
<dbReference type="AlphaFoldDB" id="A0A9R1XSF7"/>
<evidence type="ECO:0000313" key="2">
    <source>
        <dbReference type="EMBL" id="KAJ0217712.1"/>
    </source>
</evidence>
<keyword evidence="3" id="KW-1185">Reference proteome</keyword>
<proteinExistence type="predicted"/>
<comment type="caution">
    <text evidence="2">The sequence shown here is derived from an EMBL/GenBank/DDBJ whole genome shotgun (WGS) entry which is preliminary data.</text>
</comment>
<dbReference type="Pfam" id="PF05699">
    <property type="entry name" value="Dimer_Tnp_hAT"/>
    <property type="match status" value="1"/>
</dbReference>
<name>A0A9R1XSF7_LACSA</name>
<evidence type="ECO:0000313" key="3">
    <source>
        <dbReference type="Proteomes" id="UP000235145"/>
    </source>
</evidence>